<keyword evidence="1" id="KW-1133">Transmembrane helix</keyword>
<dbReference type="EMBL" id="AOLQ01000044">
    <property type="protein sequence ID" value="EMA06156.1"/>
    <property type="molecule type" value="Genomic_DNA"/>
</dbReference>
<keyword evidence="3" id="KW-1185">Reference proteome</keyword>
<gene>
    <name evidence="2" type="ORF">C437_12236</name>
</gene>
<proteinExistence type="predicted"/>
<evidence type="ECO:0000313" key="2">
    <source>
        <dbReference type="EMBL" id="EMA06156.1"/>
    </source>
</evidence>
<evidence type="ECO:0000313" key="3">
    <source>
        <dbReference type="Proteomes" id="UP000011534"/>
    </source>
</evidence>
<protein>
    <submittedName>
        <fullName evidence="2">Uncharacterized protein</fullName>
    </submittedName>
</protein>
<dbReference type="AlphaFoldDB" id="M0JAZ4"/>
<keyword evidence="1" id="KW-0472">Membrane</keyword>
<feature type="transmembrane region" description="Helical" evidence="1">
    <location>
        <begin position="23"/>
        <end position="54"/>
    </location>
</feature>
<sequence>MVDHNLIQSQETHLPNKWYFRTIAFFTGLSLFLFSRIGWLGLLMMWYPVFIYLVGRGRMQERRNDIMLHGGVFLKRYDRRGV</sequence>
<evidence type="ECO:0000256" key="1">
    <source>
        <dbReference type="SAM" id="Phobius"/>
    </source>
</evidence>
<reference evidence="2 3" key="1">
    <citation type="journal article" date="2014" name="PLoS Genet.">
        <title>Phylogenetically driven sequencing of extremely halophilic archaea reveals strategies for static and dynamic osmo-response.</title>
        <authorList>
            <person name="Becker E.A."/>
            <person name="Seitzer P.M."/>
            <person name="Tritt A."/>
            <person name="Larsen D."/>
            <person name="Krusor M."/>
            <person name="Yao A.I."/>
            <person name="Wu D."/>
            <person name="Madern D."/>
            <person name="Eisen J.A."/>
            <person name="Darling A.E."/>
            <person name="Facciotti M.T."/>
        </authorList>
    </citation>
    <scope>NUCLEOTIDE SEQUENCE [LARGE SCALE GENOMIC DNA]</scope>
    <source>
        <strain evidence="2 3">ATCC 29715</strain>
    </source>
</reference>
<accession>M0JAZ4</accession>
<keyword evidence="1" id="KW-0812">Transmembrane</keyword>
<organism evidence="2 3">
    <name type="scientific">Haloarcula vallismortis ATCC 29715</name>
    <dbReference type="NCBI Taxonomy" id="662477"/>
    <lineage>
        <taxon>Archaea</taxon>
        <taxon>Methanobacteriati</taxon>
        <taxon>Methanobacteriota</taxon>
        <taxon>Stenosarchaea group</taxon>
        <taxon>Halobacteria</taxon>
        <taxon>Halobacteriales</taxon>
        <taxon>Haloarculaceae</taxon>
        <taxon>Haloarcula</taxon>
    </lineage>
</organism>
<name>M0JAZ4_HALVA</name>
<dbReference type="Proteomes" id="UP000011534">
    <property type="component" value="Unassembled WGS sequence"/>
</dbReference>
<comment type="caution">
    <text evidence="2">The sequence shown here is derived from an EMBL/GenBank/DDBJ whole genome shotgun (WGS) entry which is preliminary data.</text>
</comment>